<reference evidence="9" key="2">
    <citation type="submission" date="2012-11" db="EMBL/GenBank/DDBJ databases">
        <authorList>
            <person name="Kuo A."/>
            <person name="Curtis B.A."/>
            <person name="Tanifuji G."/>
            <person name="Burki F."/>
            <person name="Gruber A."/>
            <person name="Irimia M."/>
            <person name="Maruyama S."/>
            <person name="Arias M.C."/>
            <person name="Ball S.G."/>
            <person name="Gile G.H."/>
            <person name="Hirakawa Y."/>
            <person name="Hopkins J.F."/>
            <person name="Rensing S.A."/>
            <person name="Schmutz J."/>
            <person name="Symeonidi A."/>
            <person name="Elias M."/>
            <person name="Eveleigh R.J."/>
            <person name="Herman E.K."/>
            <person name="Klute M.J."/>
            <person name="Nakayama T."/>
            <person name="Obornik M."/>
            <person name="Reyes-Prieto A."/>
            <person name="Armbrust E.V."/>
            <person name="Aves S.J."/>
            <person name="Beiko R.G."/>
            <person name="Coutinho P."/>
            <person name="Dacks J.B."/>
            <person name="Durnford D.G."/>
            <person name="Fast N.M."/>
            <person name="Green B.R."/>
            <person name="Grisdale C."/>
            <person name="Hempe F."/>
            <person name="Henrissat B."/>
            <person name="Hoppner M.P."/>
            <person name="Ishida K.-I."/>
            <person name="Kim E."/>
            <person name="Koreny L."/>
            <person name="Kroth P.G."/>
            <person name="Liu Y."/>
            <person name="Malik S.-B."/>
            <person name="Maier U.G."/>
            <person name="McRose D."/>
            <person name="Mock T."/>
            <person name="Neilson J.A."/>
            <person name="Onodera N.T."/>
            <person name="Poole A.M."/>
            <person name="Pritham E.J."/>
            <person name="Richards T.A."/>
            <person name="Rocap G."/>
            <person name="Roy S.W."/>
            <person name="Sarai C."/>
            <person name="Schaack S."/>
            <person name="Shirato S."/>
            <person name="Slamovits C.H."/>
            <person name="Spencer D.F."/>
            <person name="Suzuki S."/>
            <person name="Worden A.Z."/>
            <person name="Zauner S."/>
            <person name="Barry K."/>
            <person name="Bell C."/>
            <person name="Bharti A.K."/>
            <person name="Crow J.A."/>
            <person name="Grimwood J."/>
            <person name="Kramer R."/>
            <person name="Lindquist E."/>
            <person name="Lucas S."/>
            <person name="Salamov A."/>
            <person name="McFadden G.I."/>
            <person name="Lane C.E."/>
            <person name="Keeling P.J."/>
            <person name="Gray M.W."/>
            <person name="Grigoriev I.V."/>
            <person name="Archibald J.M."/>
        </authorList>
    </citation>
    <scope>NUCLEOTIDE SEQUENCE</scope>
    <source>
        <strain evidence="9">CCMP2712</strain>
    </source>
</reference>
<dbReference type="Proteomes" id="UP000011087">
    <property type="component" value="Unassembled WGS sequence"/>
</dbReference>
<name>L1JB67_GUITC</name>
<keyword evidence="5" id="KW-0732">Signal</keyword>
<feature type="domain" description="EF-hand" evidence="6">
    <location>
        <begin position="126"/>
        <end position="152"/>
    </location>
</feature>
<dbReference type="Pfam" id="PF13833">
    <property type="entry name" value="EF-hand_8"/>
    <property type="match status" value="1"/>
</dbReference>
<dbReference type="HOGENOM" id="CLU_898483_0_0_1"/>
<dbReference type="PaxDb" id="55529-EKX45572"/>
<dbReference type="Gene3D" id="1.10.238.10">
    <property type="entry name" value="EF-hand"/>
    <property type="match status" value="2"/>
</dbReference>
<dbReference type="CDD" id="cd00051">
    <property type="entry name" value="EFh"/>
    <property type="match status" value="1"/>
</dbReference>
<dbReference type="InterPro" id="IPR011992">
    <property type="entry name" value="EF-hand-dom_pair"/>
</dbReference>
<evidence type="ECO:0000313" key="9">
    <source>
        <dbReference type="Proteomes" id="UP000011087"/>
    </source>
</evidence>
<dbReference type="PROSITE" id="PS50222">
    <property type="entry name" value="EF_HAND_2"/>
    <property type="match status" value="3"/>
</dbReference>
<dbReference type="PANTHER" id="PTHR10827">
    <property type="entry name" value="RETICULOCALBIN"/>
    <property type="match status" value="1"/>
</dbReference>
<evidence type="ECO:0000256" key="3">
    <source>
        <dbReference type="ARBA" id="ARBA00022837"/>
    </source>
</evidence>
<feature type="chain" id="PRO_5008771098" description="EF-hand domain-containing protein" evidence="5">
    <location>
        <begin position="25"/>
        <end position="310"/>
    </location>
</feature>
<gene>
    <name evidence="7" type="ORF">GUITHDRAFT_108445</name>
</gene>
<evidence type="ECO:0000256" key="5">
    <source>
        <dbReference type="SAM" id="SignalP"/>
    </source>
</evidence>
<evidence type="ECO:0000256" key="1">
    <source>
        <dbReference type="ARBA" id="ARBA00022723"/>
    </source>
</evidence>
<reference evidence="7 9" key="1">
    <citation type="journal article" date="2012" name="Nature">
        <title>Algal genomes reveal evolutionary mosaicism and the fate of nucleomorphs.</title>
        <authorList>
            <consortium name="DOE Joint Genome Institute"/>
            <person name="Curtis B.A."/>
            <person name="Tanifuji G."/>
            <person name="Burki F."/>
            <person name="Gruber A."/>
            <person name="Irimia M."/>
            <person name="Maruyama S."/>
            <person name="Arias M.C."/>
            <person name="Ball S.G."/>
            <person name="Gile G.H."/>
            <person name="Hirakawa Y."/>
            <person name="Hopkins J.F."/>
            <person name="Kuo A."/>
            <person name="Rensing S.A."/>
            <person name="Schmutz J."/>
            <person name="Symeonidi A."/>
            <person name="Elias M."/>
            <person name="Eveleigh R.J."/>
            <person name="Herman E.K."/>
            <person name="Klute M.J."/>
            <person name="Nakayama T."/>
            <person name="Obornik M."/>
            <person name="Reyes-Prieto A."/>
            <person name="Armbrust E.V."/>
            <person name="Aves S.J."/>
            <person name="Beiko R.G."/>
            <person name="Coutinho P."/>
            <person name="Dacks J.B."/>
            <person name="Durnford D.G."/>
            <person name="Fast N.M."/>
            <person name="Green B.R."/>
            <person name="Grisdale C.J."/>
            <person name="Hempel F."/>
            <person name="Henrissat B."/>
            <person name="Hoppner M.P."/>
            <person name="Ishida K."/>
            <person name="Kim E."/>
            <person name="Koreny L."/>
            <person name="Kroth P.G."/>
            <person name="Liu Y."/>
            <person name="Malik S.B."/>
            <person name="Maier U.G."/>
            <person name="McRose D."/>
            <person name="Mock T."/>
            <person name="Neilson J.A."/>
            <person name="Onodera N.T."/>
            <person name="Poole A.M."/>
            <person name="Pritham E.J."/>
            <person name="Richards T.A."/>
            <person name="Rocap G."/>
            <person name="Roy S.W."/>
            <person name="Sarai C."/>
            <person name="Schaack S."/>
            <person name="Shirato S."/>
            <person name="Slamovits C.H."/>
            <person name="Spencer D.F."/>
            <person name="Suzuki S."/>
            <person name="Worden A.Z."/>
            <person name="Zauner S."/>
            <person name="Barry K."/>
            <person name="Bell C."/>
            <person name="Bharti A.K."/>
            <person name="Crow J.A."/>
            <person name="Grimwood J."/>
            <person name="Kramer R."/>
            <person name="Lindquist E."/>
            <person name="Lucas S."/>
            <person name="Salamov A."/>
            <person name="McFadden G.I."/>
            <person name="Lane C.E."/>
            <person name="Keeling P.J."/>
            <person name="Gray M.W."/>
            <person name="Grigoriev I.V."/>
            <person name="Archibald J.M."/>
        </authorList>
    </citation>
    <scope>NUCLEOTIDE SEQUENCE</scope>
    <source>
        <strain evidence="7 9">CCMP2712</strain>
    </source>
</reference>
<dbReference type="PROSITE" id="PS51257">
    <property type="entry name" value="PROKAR_LIPOPROTEIN"/>
    <property type="match status" value="1"/>
</dbReference>
<keyword evidence="2" id="KW-0677">Repeat</keyword>
<keyword evidence="3" id="KW-0106">Calcium</keyword>
<dbReference type="InterPro" id="IPR018247">
    <property type="entry name" value="EF_Hand_1_Ca_BS"/>
</dbReference>
<dbReference type="GO" id="GO:0005509">
    <property type="term" value="F:calcium ion binding"/>
    <property type="evidence" value="ECO:0007669"/>
    <property type="project" value="InterPro"/>
</dbReference>
<dbReference type="SUPFAM" id="SSF47473">
    <property type="entry name" value="EF-hand"/>
    <property type="match status" value="1"/>
</dbReference>
<dbReference type="AlphaFoldDB" id="L1JB67"/>
<keyword evidence="1" id="KW-0479">Metal-binding</keyword>
<proteinExistence type="predicted"/>
<protein>
    <recommendedName>
        <fullName evidence="6">EF-hand domain-containing protein</fullName>
    </recommendedName>
</protein>
<dbReference type="Pfam" id="PF13202">
    <property type="entry name" value="EF-hand_5"/>
    <property type="match status" value="2"/>
</dbReference>
<dbReference type="EMBL" id="JH992998">
    <property type="protein sequence ID" value="EKX45572.1"/>
    <property type="molecule type" value="Genomic_DNA"/>
</dbReference>
<reference evidence="8" key="3">
    <citation type="submission" date="2016-03" db="UniProtKB">
        <authorList>
            <consortium name="EnsemblProtists"/>
        </authorList>
    </citation>
    <scope>IDENTIFICATION</scope>
</reference>
<evidence type="ECO:0000259" key="6">
    <source>
        <dbReference type="PROSITE" id="PS50222"/>
    </source>
</evidence>
<evidence type="ECO:0000256" key="4">
    <source>
        <dbReference type="SAM" id="MobiDB-lite"/>
    </source>
</evidence>
<dbReference type="SMART" id="SM00054">
    <property type="entry name" value="EFh"/>
    <property type="match status" value="4"/>
</dbReference>
<evidence type="ECO:0000256" key="2">
    <source>
        <dbReference type="ARBA" id="ARBA00022737"/>
    </source>
</evidence>
<keyword evidence="9" id="KW-1185">Reference proteome</keyword>
<evidence type="ECO:0000313" key="7">
    <source>
        <dbReference type="EMBL" id="EKX45572.1"/>
    </source>
</evidence>
<feature type="region of interest" description="Disordered" evidence="4">
    <location>
        <begin position="31"/>
        <end position="56"/>
    </location>
</feature>
<accession>L1JB67</accession>
<feature type="domain" description="EF-hand" evidence="6">
    <location>
        <begin position="214"/>
        <end position="249"/>
    </location>
</feature>
<dbReference type="PANTHER" id="PTHR10827:SF98">
    <property type="entry name" value="45 KDA CALCIUM-BINDING PROTEIN"/>
    <property type="match status" value="1"/>
</dbReference>
<dbReference type="EnsemblProtists" id="EKX45572">
    <property type="protein sequence ID" value="EKX45572"/>
    <property type="gene ID" value="GUITHDRAFT_108445"/>
</dbReference>
<dbReference type="PROSITE" id="PS00018">
    <property type="entry name" value="EF_HAND_1"/>
    <property type="match status" value="4"/>
</dbReference>
<dbReference type="RefSeq" id="XP_005832552.1">
    <property type="nucleotide sequence ID" value="XM_005832495.1"/>
</dbReference>
<sequence>MCSYRPATLLLCCLIAASLLACGALPLFGSRPKEAEDPGSRTEEPHGEAMGGFDAGQDEYHYEDHYPMEDYDYDYTGMRDFHDFEHFNRENGSEHHGDPSLINDMLWDHYHLNDPTLGAAEEWENFRHFDTDDNGKVSEHEFLQRMEPDYNSTKFSEDEMMKDVVNRWRAEFTDNDLNHDGYLDWEEWKKMLFHDIPQEADWVDGRRQGSVAESLENILLLSFDEGDVNNDGELTEKELVNVLKEAHRRHEQLLTEEGGGQEHRLPTVKADDFEQLSKTVLADLDKDGSKSLNAYEWLEYGRDSMKAERT</sequence>
<dbReference type="InterPro" id="IPR002048">
    <property type="entry name" value="EF_hand_dom"/>
</dbReference>
<feature type="compositionally biased region" description="Basic and acidic residues" evidence="4">
    <location>
        <begin position="31"/>
        <end position="47"/>
    </location>
</feature>
<dbReference type="GeneID" id="17302339"/>
<evidence type="ECO:0000313" key="8">
    <source>
        <dbReference type="EnsemblProtists" id="EKX45572"/>
    </source>
</evidence>
<feature type="signal peptide" evidence="5">
    <location>
        <begin position="1"/>
        <end position="24"/>
    </location>
</feature>
<feature type="domain" description="EF-hand" evidence="6">
    <location>
        <begin position="163"/>
        <end position="198"/>
    </location>
</feature>
<dbReference type="OrthoDB" id="6223661at2759"/>
<dbReference type="KEGG" id="gtt:GUITHDRAFT_108445"/>
<organism evidence="7">
    <name type="scientific">Guillardia theta (strain CCMP2712)</name>
    <name type="common">Cryptophyte</name>
    <dbReference type="NCBI Taxonomy" id="905079"/>
    <lineage>
        <taxon>Eukaryota</taxon>
        <taxon>Cryptophyceae</taxon>
        <taxon>Pyrenomonadales</taxon>
        <taxon>Geminigeraceae</taxon>
        <taxon>Guillardia</taxon>
    </lineage>
</organism>